<accession>A0AAP2DGL5</accession>
<dbReference type="EMBL" id="JAHESF010000003">
    <property type="protein sequence ID" value="MBT1695930.1"/>
    <property type="molecule type" value="Genomic_DNA"/>
</dbReference>
<proteinExistence type="predicted"/>
<dbReference type="Proteomes" id="UP001319200">
    <property type="component" value="Unassembled WGS sequence"/>
</dbReference>
<dbReference type="PROSITE" id="PS51257">
    <property type="entry name" value="PROKAR_LIPOPROTEIN"/>
    <property type="match status" value="1"/>
</dbReference>
<dbReference type="RefSeq" id="WP_254160739.1">
    <property type="nucleotide sequence ID" value="NZ_JAHESF010000003.1"/>
</dbReference>
<dbReference type="Gene3D" id="2.160.20.120">
    <property type="match status" value="1"/>
</dbReference>
<protein>
    <submittedName>
        <fullName evidence="2">DUF2807 domain-containing protein</fullName>
    </submittedName>
</protein>
<evidence type="ECO:0000259" key="1">
    <source>
        <dbReference type="Pfam" id="PF10988"/>
    </source>
</evidence>
<comment type="caution">
    <text evidence="2">The sequence shown here is derived from an EMBL/GenBank/DDBJ whole genome shotgun (WGS) entry which is preliminary data.</text>
</comment>
<dbReference type="Pfam" id="PF10988">
    <property type="entry name" value="DUF2807"/>
    <property type="match status" value="1"/>
</dbReference>
<sequence length="219" mass="23000">MKISAIFSLALIAATAFLLIGCGDPKEFPPKALPPFNKISSNGLVTFNLVAGAENMVISTSIPESMYSAGGGQLNINGIGRMTIAVRDIKILSCNGCSVENDGPLVADTLNMYVHGGSVDLKDIQINGYLGLNAANSGTYKFSGTSNFFYVSNSNAAIVKAYGLVTDSTYVNSSAVFDTEVHATKVVNVFINSMGSVLYKGNPPIVRLTATGTGKLIRK</sequence>
<gene>
    <name evidence="2" type="ORF">KK083_03520</name>
</gene>
<feature type="domain" description="Putative auto-transporter adhesin head GIN" evidence="1">
    <location>
        <begin position="35"/>
        <end position="203"/>
    </location>
</feature>
<evidence type="ECO:0000313" key="2">
    <source>
        <dbReference type="EMBL" id="MBT1695930.1"/>
    </source>
</evidence>
<name>A0AAP2DGL5_9BACT</name>
<organism evidence="2 3">
    <name type="scientific">Chryseosolibacter histidini</name>
    <dbReference type="NCBI Taxonomy" id="2782349"/>
    <lineage>
        <taxon>Bacteria</taxon>
        <taxon>Pseudomonadati</taxon>
        <taxon>Bacteroidota</taxon>
        <taxon>Cytophagia</taxon>
        <taxon>Cytophagales</taxon>
        <taxon>Chryseotaleaceae</taxon>
        <taxon>Chryseosolibacter</taxon>
    </lineage>
</organism>
<dbReference type="InterPro" id="IPR021255">
    <property type="entry name" value="DUF2807"/>
</dbReference>
<evidence type="ECO:0000313" key="3">
    <source>
        <dbReference type="Proteomes" id="UP001319200"/>
    </source>
</evidence>
<dbReference type="AlphaFoldDB" id="A0AAP2DGL5"/>
<keyword evidence="3" id="KW-1185">Reference proteome</keyword>
<reference evidence="2 3" key="1">
    <citation type="submission" date="2021-05" db="EMBL/GenBank/DDBJ databases">
        <title>A Polyphasic approach of four new species of the genus Ohtaekwangia: Ohtaekwangia histidinii sp. nov., Ohtaekwangia cretensis sp. nov., Ohtaekwangia indiensis sp. nov., Ohtaekwangia reichenbachii sp. nov. from diverse environment.</title>
        <authorList>
            <person name="Octaviana S."/>
        </authorList>
    </citation>
    <scope>NUCLEOTIDE SEQUENCE [LARGE SCALE GENOMIC DNA]</scope>
    <source>
        <strain evidence="2 3">PWU4</strain>
    </source>
</reference>